<evidence type="ECO:0000256" key="2">
    <source>
        <dbReference type="ARBA" id="ARBA00022741"/>
    </source>
</evidence>
<evidence type="ECO:0000313" key="8">
    <source>
        <dbReference type="EMBL" id="MCA9754163.1"/>
    </source>
</evidence>
<proteinExistence type="inferred from homology"/>
<dbReference type="InterPro" id="IPR027410">
    <property type="entry name" value="TCP-1-like_intermed_sf"/>
</dbReference>
<comment type="subunit">
    <text evidence="7">Forms a cylinder of 14 subunits composed of two heptameric rings stacked back-to-back. Interacts with the co-chaperonin GroES.</text>
</comment>
<dbReference type="EMBL" id="JAGQHS010000001">
    <property type="protein sequence ID" value="MCA9754163.1"/>
    <property type="molecule type" value="Genomic_DNA"/>
</dbReference>
<dbReference type="PRINTS" id="PR00298">
    <property type="entry name" value="CHAPERONIN60"/>
</dbReference>
<dbReference type="FunFam" id="3.50.7.10:FF:000001">
    <property type="entry name" value="60 kDa chaperonin"/>
    <property type="match status" value="1"/>
</dbReference>
<keyword evidence="5" id="KW-0413">Isomerase</keyword>
<accession>A0A956SDC5</accession>
<gene>
    <name evidence="8" type="primary">groL</name>
    <name evidence="8" type="ORF">KDA27_00055</name>
</gene>
<dbReference type="NCBIfam" id="NF009488">
    <property type="entry name" value="PRK12850.1"/>
    <property type="match status" value="1"/>
</dbReference>
<dbReference type="InterPro" id="IPR027413">
    <property type="entry name" value="GROEL-like_equatorial_sf"/>
</dbReference>
<reference evidence="8" key="1">
    <citation type="submission" date="2020-04" db="EMBL/GenBank/DDBJ databases">
        <authorList>
            <person name="Zhang T."/>
        </authorList>
    </citation>
    <scope>NUCLEOTIDE SEQUENCE</scope>
    <source>
        <strain evidence="8">HKST-UBA02</strain>
    </source>
</reference>
<evidence type="ECO:0000256" key="1">
    <source>
        <dbReference type="ARBA" id="ARBA00006607"/>
    </source>
</evidence>
<dbReference type="NCBIfam" id="NF000592">
    <property type="entry name" value="PRK00013.1"/>
    <property type="match status" value="1"/>
</dbReference>
<dbReference type="NCBIfam" id="NF009487">
    <property type="entry name" value="PRK12849.1"/>
    <property type="match status" value="1"/>
</dbReference>
<dbReference type="NCBIfam" id="NF009489">
    <property type="entry name" value="PRK12851.1"/>
    <property type="match status" value="1"/>
</dbReference>
<keyword evidence="3" id="KW-0067">ATP-binding</keyword>
<dbReference type="GO" id="GO:0005524">
    <property type="term" value="F:ATP binding"/>
    <property type="evidence" value="ECO:0007669"/>
    <property type="project" value="UniProtKB-KW"/>
</dbReference>
<dbReference type="GO" id="GO:0140662">
    <property type="term" value="F:ATP-dependent protein folding chaperone"/>
    <property type="evidence" value="ECO:0007669"/>
    <property type="project" value="InterPro"/>
</dbReference>
<reference evidence="8" key="2">
    <citation type="journal article" date="2021" name="Microbiome">
        <title>Successional dynamics and alternative stable states in a saline activated sludge microbial community over 9 years.</title>
        <authorList>
            <person name="Wang Y."/>
            <person name="Ye J."/>
            <person name="Ju F."/>
            <person name="Liu L."/>
            <person name="Boyd J.A."/>
            <person name="Deng Y."/>
            <person name="Parks D.H."/>
            <person name="Jiang X."/>
            <person name="Yin X."/>
            <person name="Woodcroft B.J."/>
            <person name="Tyson G.W."/>
            <person name="Hugenholtz P."/>
            <person name="Polz M.F."/>
            <person name="Zhang T."/>
        </authorList>
    </citation>
    <scope>NUCLEOTIDE SEQUENCE</scope>
    <source>
        <strain evidence="8">HKST-UBA02</strain>
    </source>
</reference>
<comment type="function">
    <text evidence="7">Together with its co-chaperonin GroES, plays an essential role in assisting protein folding. The GroEL-GroES system forms a nano-cage that allows encapsulation of the non-native substrate proteins and provides a physical environment optimized to promote and accelerate protein folding.</text>
</comment>
<dbReference type="CDD" id="cd03344">
    <property type="entry name" value="GroEL"/>
    <property type="match status" value="1"/>
</dbReference>
<dbReference type="Gene3D" id="1.10.560.10">
    <property type="entry name" value="GroEL-like equatorial domain"/>
    <property type="match status" value="1"/>
</dbReference>
<dbReference type="SUPFAM" id="SSF48592">
    <property type="entry name" value="GroEL equatorial domain-like"/>
    <property type="match status" value="1"/>
</dbReference>
<dbReference type="SUPFAM" id="SSF52029">
    <property type="entry name" value="GroEL apical domain-like"/>
    <property type="match status" value="1"/>
</dbReference>
<dbReference type="NCBIfam" id="TIGR02348">
    <property type="entry name" value="GroEL"/>
    <property type="match status" value="1"/>
</dbReference>
<name>A0A956SDC5_UNCEI</name>
<evidence type="ECO:0000256" key="7">
    <source>
        <dbReference type="RuleBase" id="RU000419"/>
    </source>
</evidence>
<keyword evidence="2" id="KW-0547">Nucleotide-binding</keyword>
<sequence length="534" mass="56906">MAKMLRFDDMARMALKRGVDQVADAVKVTLGPRGRNVIVHGPSGSPVLTNDGITIARQIELEDPYENLGAQLLREVAAKTQEIAGDGTTTATLLAQSMVSQGILAVTSGDNPVRLRRGIDRAVEQVVEALRSQAQPATDRASLLRVARVAAGGDDRLASCVAEILETVGPHGIVQVEEGRGVEDHVRWNRGLQLERGYLSPYFVTEPETMECVMENPWVLLCDDKLDSLAPLIPLLEAAAESNSALLLIADDVEGEALATLVMNRLRGVLDVAAVKAPGFGESRRAMLEDLAVATGGTVVAEDAGRSLDSLLPRDLGRCGRAVLTRDSATLLDGAGDREAIQERVQELETWLERASSEHDRIRLRRRIALLTGRIAILEVGGTTPLEIAERRGRAHDAISAAQAAMEEGVVSGGGVALLRAIGSLRDLGGGNHAERRGVEIVEEALRAPLQTIAENAGYDPAETLSRVQAESGDFGLDAETGLFGSLSEAGILDPLKVVRSALQNAASIGALILTTETLVAERPEDGEDRRKEA</sequence>
<dbReference type="GO" id="GO:0042026">
    <property type="term" value="P:protein refolding"/>
    <property type="evidence" value="ECO:0007669"/>
    <property type="project" value="InterPro"/>
</dbReference>
<dbReference type="AlphaFoldDB" id="A0A956SDC5"/>
<protein>
    <recommendedName>
        <fullName evidence="7">60 kDa chaperonin</fullName>
    </recommendedName>
</protein>
<dbReference type="InterPro" id="IPR018370">
    <property type="entry name" value="Chaperonin_Cpn60_CS"/>
</dbReference>
<dbReference type="Gene3D" id="3.30.260.10">
    <property type="entry name" value="TCP-1-like chaperonin intermediate domain"/>
    <property type="match status" value="1"/>
</dbReference>
<evidence type="ECO:0000256" key="4">
    <source>
        <dbReference type="ARBA" id="ARBA00023186"/>
    </source>
</evidence>
<comment type="similarity">
    <text evidence="1 6">Belongs to the chaperonin (HSP60) family.</text>
</comment>
<keyword evidence="4" id="KW-0143">Chaperone</keyword>
<organism evidence="8 9">
    <name type="scientific">Eiseniibacteriota bacterium</name>
    <dbReference type="NCBI Taxonomy" id="2212470"/>
    <lineage>
        <taxon>Bacteria</taxon>
        <taxon>Candidatus Eiseniibacteriota</taxon>
    </lineage>
</organism>
<dbReference type="GO" id="GO:0016853">
    <property type="term" value="F:isomerase activity"/>
    <property type="evidence" value="ECO:0007669"/>
    <property type="project" value="UniProtKB-KW"/>
</dbReference>
<dbReference type="PROSITE" id="PS00296">
    <property type="entry name" value="CHAPERONINS_CPN60"/>
    <property type="match status" value="1"/>
</dbReference>
<evidence type="ECO:0000256" key="6">
    <source>
        <dbReference type="RuleBase" id="RU000418"/>
    </source>
</evidence>
<evidence type="ECO:0000313" key="9">
    <source>
        <dbReference type="Proteomes" id="UP000739538"/>
    </source>
</evidence>
<evidence type="ECO:0000256" key="5">
    <source>
        <dbReference type="ARBA" id="ARBA00023235"/>
    </source>
</evidence>
<evidence type="ECO:0000256" key="3">
    <source>
        <dbReference type="ARBA" id="ARBA00022840"/>
    </source>
</evidence>
<dbReference type="SUPFAM" id="SSF54849">
    <property type="entry name" value="GroEL-intermediate domain like"/>
    <property type="match status" value="1"/>
</dbReference>
<dbReference type="InterPro" id="IPR002423">
    <property type="entry name" value="Cpn60/GroEL/TCP-1"/>
</dbReference>
<dbReference type="InterPro" id="IPR001844">
    <property type="entry name" value="Cpn60/GroEL"/>
</dbReference>
<dbReference type="PANTHER" id="PTHR45633">
    <property type="entry name" value="60 KDA HEAT SHOCK PROTEIN, MITOCHONDRIAL"/>
    <property type="match status" value="1"/>
</dbReference>
<dbReference type="InterPro" id="IPR027409">
    <property type="entry name" value="GroEL-like_apical_dom_sf"/>
</dbReference>
<dbReference type="Gene3D" id="3.50.7.10">
    <property type="entry name" value="GroEL"/>
    <property type="match status" value="1"/>
</dbReference>
<dbReference type="Pfam" id="PF00118">
    <property type="entry name" value="Cpn60_TCP1"/>
    <property type="match status" value="1"/>
</dbReference>
<comment type="caution">
    <text evidence="8">The sequence shown here is derived from an EMBL/GenBank/DDBJ whole genome shotgun (WGS) entry which is preliminary data.</text>
</comment>
<dbReference type="Proteomes" id="UP000739538">
    <property type="component" value="Unassembled WGS sequence"/>
</dbReference>